<dbReference type="InterPro" id="IPR030949">
    <property type="entry name" value="ECF_S_folate_fam"/>
</dbReference>
<dbReference type="GO" id="GO:0022857">
    <property type="term" value="F:transmembrane transporter activity"/>
    <property type="evidence" value="ECO:0007669"/>
    <property type="project" value="InterPro"/>
</dbReference>
<feature type="transmembrane region" description="Helical" evidence="1">
    <location>
        <begin position="169"/>
        <end position="189"/>
    </location>
</feature>
<name>A0A0R2DFJ5_9LACO</name>
<feature type="transmembrane region" description="Helical" evidence="1">
    <location>
        <begin position="96"/>
        <end position="121"/>
    </location>
</feature>
<evidence type="ECO:0000313" key="2">
    <source>
        <dbReference type="EMBL" id="KRM99211.1"/>
    </source>
</evidence>
<proteinExistence type="predicted"/>
<dbReference type="EMBL" id="AYYI01000020">
    <property type="protein sequence ID" value="KRM99211.1"/>
    <property type="molecule type" value="Genomic_DNA"/>
</dbReference>
<feature type="transmembrane region" description="Helical" evidence="1">
    <location>
        <begin position="39"/>
        <end position="62"/>
    </location>
</feature>
<dbReference type="Pfam" id="PF12822">
    <property type="entry name" value="ECF_trnsprt"/>
    <property type="match status" value="1"/>
</dbReference>
<evidence type="ECO:0000313" key="3">
    <source>
        <dbReference type="Proteomes" id="UP000051638"/>
    </source>
</evidence>
<protein>
    <submittedName>
        <fullName evidence="2">Integral membrane protein</fullName>
    </submittedName>
</protein>
<evidence type="ECO:0000256" key="1">
    <source>
        <dbReference type="SAM" id="Phobius"/>
    </source>
</evidence>
<keyword evidence="1" id="KW-1133">Transmembrane helix</keyword>
<keyword evidence="1" id="KW-0472">Membrane</keyword>
<reference evidence="2 3" key="1">
    <citation type="journal article" date="2015" name="Genome Announc.">
        <title>Expanding the biotechnology potential of lactobacilli through comparative genomics of 213 strains and associated genera.</title>
        <authorList>
            <person name="Sun Z."/>
            <person name="Harris H.M."/>
            <person name="McCann A."/>
            <person name="Guo C."/>
            <person name="Argimon S."/>
            <person name="Zhang W."/>
            <person name="Yang X."/>
            <person name="Jeffery I.B."/>
            <person name="Cooney J.C."/>
            <person name="Kagawa T.F."/>
            <person name="Liu W."/>
            <person name="Song Y."/>
            <person name="Salvetti E."/>
            <person name="Wrobel A."/>
            <person name="Rasinkangas P."/>
            <person name="Parkhill J."/>
            <person name="Rea M.C."/>
            <person name="O'Sullivan O."/>
            <person name="Ritari J."/>
            <person name="Douillard F.P."/>
            <person name="Paul Ross R."/>
            <person name="Yang R."/>
            <person name="Briner A.E."/>
            <person name="Felis G.E."/>
            <person name="de Vos W.M."/>
            <person name="Barrangou R."/>
            <person name="Klaenhammer T.R."/>
            <person name="Caufield P.W."/>
            <person name="Cui Y."/>
            <person name="Zhang H."/>
            <person name="O'Toole P.W."/>
        </authorList>
    </citation>
    <scope>NUCLEOTIDE SEQUENCE [LARGE SCALE GENOMIC DNA]</scope>
    <source>
        <strain evidence="2 3">DSM 20253</strain>
    </source>
</reference>
<dbReference type="Proteomes" id="UP000051638">
    <property type="component" value="Unassembled WGS sequence"/>
</dbReference>
<keyword evidence="1" id="KW-0812">Transmembrane</keyword>
<dbReference type="InterPro" id="IPR024529">
    <property type="entry name" value="ECF_trnsprt_substrate-spec"/>
</dbReference>
<organism evidence="2 3">
    <name type="scientific">Loigolactobacillus rennini DSM 20253</name>
    <dbReference type="NCBI Taxonomy" id="1423796"/>
    <lineage>
        <taxon>Bacteria</taxon>
        <taxon>Bacillati</taxon>
        <taxon>Bacillota</taxon>
        <taxon>Bacilli</taxon>
        <taxon>Lactobacillales</taxon>
        <taxon>Lactobacillaceae</taxon>
        <taxon>Loigolactobacillus</taxon>
    </lineage>
</organism>
<feature type="transmembrane region" description="Helical" evidence="1">
    <location>
        <begin position="12"/>
        <end position="33"/>
    </location>
</feature>
<dbReference type="NCBIfam" id="TIGR04518">
    <property type="entry name" value="ECF_S_folT_fam"/>
    <property type="match status" value="1"/>
</dbReference>
<keyword evidence="3" id="KW-1185">Reference proteome</keyword>
<gene>
    <name evidence="2" type="ORF">FC24_GL000573</name>
</gene>
<dbReference type="AlphaFoldDB" id="A0A0R2DFJ5"/>
<dbReference type="Gene3D" id="1.10.1760.20">
    <property type="match status" value="1"/>
</dbReference>
<feature type="transmembrane region" description="Helical" evidence="1">
    <location>
        <begin position="133"/>
        <end position="157"/>
    </location>
</feature>
<sequence length="203" mass="22509">MSDNQDAATSKRGFFDLLVALCTILGGMAMSQTSKARQITLLGILIALQTVLNSMFSLHFVLTKISFSFIATAIMASLFPPFITAFSTALSDLLGIFLVPTATFSPGFTLTAFLVGLVFGYTFYQKTPRLWQILLATLTVTMGLYLGLNSLWLHLMYQTPWLPLLSGRFIQELITFPVYTIVLSVLFNVKIVRETLQKYAGSH</sequence>
<feature type="transmembrane region" description="Helical" evidence="1">
    <location>
        <begin position="69"/>
        <end position="90"/>
    </location>
</feature>
<accession>A0A0R2DFJ5</accession>
<dbReference type="PATRIC" id="fig|1423796.3.peg.590"/>
<dbReference type="STRING" id="1423796.FC24_GL000573"/>
<comment type="caution">
    <text evidence="2">The sequence shown here is derived from an EMBL/GenBank/DDBJ whole genome shotgun (WGS) entry which is preliminary data.</text>
</comment>